<sequence>MPMASLASIVSSRSTSHQILNFVFNSPIDLSRVNPLHLCPALGLDLRQIDNNPCPSLMTSKPEFGNRFLREQGSKGMTAMKMTASGGFATSSERGELHGFRADQKMIDNGRSIIVVPRIRPPNEPPP</sequence>
<name>A0AAV0DZV8_9ASTE</name>
<dbReference type="Proteomes" id="UP001152523">
    <property type="component" value="Unassembled WGS sequence"/>
</dbReference>
<accession>A0AAV0DZV8</accession>
<protein>
    <submittedName>
        <fullName evidence="1">Uncharacterized protein</fullName>
    </submittedName>
</protein>
<organism evidence="1 2">
    <name type="scientific">Cuscuta epithymum</name>
    <dbReference type="NCBI Taxonomy" id="186058"/>
    <lineage>
        <taxon>Eukaryota</taxon>
        <taxon>Viridiplantae</taxon>
        <taxon>Streptophyta</taxon>
        <taxon>Embryophyta</taxon>
        <taxon>Tracheophyta</taxon>
        <taxon>Spermatophyta</taxon>
        <taxon>Magnoliopsida</taxon>
        <taxon>eudicotyledons</taxon>
        <taxon>Gunneridae</taxon>
        <taxon>Pentapetalae</taxon>
        <taxon>asterids</taxon>
        <taxon>lamiids</taxon>
        <taxon>Solanales</taxon>
        <taxon>Convolvulaceae</taxon>
        <taxon>Cuscuteae</taxon>
        <taxon>Cuscuta</taxon>
        <taxon>Cuscuta subgen. Cuscuta</taxon>
    </lineage>
</organism>
<evidence type="ECO:0000313" key="1">
    <source>
        <dbReference type="EMBL" id="CAH9111118.1"/>
    </source>
</evidence>
<gene>
    <name evidence="1" type="ORF">CEPIT_LOCUS19407</name>
</gene>
<comment type="caution">
    <text evidence="1">The sequence shown here is derived from an EMBL/GenBank/DDBJ whole genome shotgun (WGS) entry which is preliminary data.</text>
</comment>
<evidence type="ECO:0000313" key="2">
    <source>
        <dbReference type="Proteomes" id="UP001152523"/>
    </source>
</evidence>
<reference evidence="1" key="1">
    <citation type="submission" date="2022-07" db="EMBL/GenBank/DDBJ databases">
        <authorList>
            <person name="Macas J."/>
            <person name="Novak P."/>
            <person name="Neumann P."/>
        </authorList>
    </citation>
    <scope>NUCLEOTIDE SEQUENCE</scope>
</reference>
<keyword evidence="2" id="KW-1185">Reference proteome</keyword>
<dbReference type="EMBL" id="CAMAPF010000180">
    <property type="protein sequence ID" value="CAH9111118.1"/>
    <property type="molecule type" value="Genomic_DNA"/>
</dbReference>
<dbReference type="AlphaFoldDB" id="A0AAV0DZV8"/>
<proteinExistence type="predicted"/>